<name>A0AAN7YMW9_9MYCE</name>
<dbReference type="PANTHER" id="PTHR35841:SF1">
    <property type="entry name" value="PHOSPHONATES-BINDING PERIPLASMIC PROTEIN"/>
    <property type="match status" value="1"/>
</dbReference>
<protein>
    <submittedName>
        <fullName evidence="1">Uncharacterized protein</fullName>
    </submittedName>
</protein>
<dbReference type="PANTHER" id="PTHR35841">
    <property type="entry name" value="PHOSPHONATES-BINDING PERIPLASMIC PROTEIN"/>
    <property type="match status" value="1"/>
</dbReference>
<dbReference type="EMBL" id="JAVFKY010000004">
    <property type="protein sequence ID" value="KAK5577384.1"/>
    <property type="molecule type" value="Genomic_DNA"/>
</dbReference>
<organism evidence="1 2">
    <name type="scientific">Dictyostelium firmibasis</name>
    <dbReference type="NCBI Taxonomy" id="79012"/>
    <lineage>
        <taxon>Eukaryota</taxon>
        <taxon>Amoebozoa</taxon>
        <taxon>Evosea</taxon>
        <taxon>Eumycetozoa</taxon>
        <taxon>Dictyostelia</taxon>
        <taxon>Dictyosteliales</taxon>
        <taxon>Dictyosteliaceae</taxon>
        <taxon>Dictyostelium</taxon>
    </lineage>
</organism>
<dbReference type="SUPFAM" id="SSF53850">
    <property type="entry name" value="Periplasmic binding protein-like II"/>
    <property type="match status" value="1"/>
</dbReference>
<proteinExistence type="predicted"/>
<accession>A0AAN7YMW9</accession>
<dbReference type="AlphaFoldDB" id="A0AAN7YMW9"/>
<reference evidence="1 2" key="1">
    <citation type="submission" date="2023-11" db="EMBL/GenBank/DDBJ databases">
        <title>Dfirmibasis_genome.</title>
        <authorList>
            <person name="Edelbroek B."/>
            <person name="Kjellin J."/>
            <person name="Jerlstrom-Hultqvist J."/>
            <person name="Soderbom F."/>
        </authorList>
    </citation>
    <scope>NUCLEOTIDE SEQUENCE [LARGE SCALE GENOMIC DNA]</scope>
    <source>
        <strain evidence="1 2">TNS-C-14</strain>
    </source>
</reference>
<evidence type="ECO:0000313" key="2">
    <source>
        <dbReference type="Proteomes" id="UP001344447"/>
    </source>
</evidence>
<dbReference type="Proteomes" id="UP001344447">
    <property type="component" value="Unassembled WGS sequence"/>
</dbReference>
<sequence>METNYHIHSDNKKNNLNKIIETTPKSVKYELPEVLLLSDNDKVEGHPLTDSYYTTEDKGYMKLMLSYFVEFMRLSKMNPLSKCNNKDRPHFSVQLDGNEKLRCIINNYEKALEMKSYCCVGFFGTKSFDFESKLSEIITSDDALVSILPEFPSIIGYVTIQKDKSESEELLSHLPNKAVLDYANIVIIENFDVVNEWRRHTVHRDANQYLSPLYYHMVRIHNAQISIPAQSLSNYFQLNEHDPLDISFIRTKYYSFTPDGKVNLRAMREYKELVFASFLSPNSFEFFKQIVNEIGKKLNVSTKLIDIYSLVNNKEESIKPPHKLMVDYGIDFAFMCGLSYVIADQLLSPLVSPVRIEDHYQNKPIYFSNLIVKKQSKINDLSKALTFLHNGKDSFSGYQILNSHLSSNHGLSIENYFKKLINTGSHLNSIESILSSQSDSDEVIASIDSTVLDTELLNNRISLENDIKIIKTLGPSTMPPLVSKLSSPHSKTYSTEIQNYLSSNEFSKLFESTLLKFNYKRFEIVNSSSFDDIRKTI</sequence>
<keyword evidence="2" id="KW-1185">Reference proteome</keyword>
<evidence type="ECO:0000313" key="1">
    <source>
        <dbReference type="EMBL" id="KAK5577384.1"/>
    </source>
</evidence>
<gene>
    <name evidence="1" type="ORF">RB653_002325</name>
</gene>
<comment type="caution">
    <text evidence="1">The sequence shown here is derived from an EMBL/GenBank/DDBJ whole genome shotgun (WGS) entry which is preliminary data.</text>
</comment>
<dbReference type="Gene3D" id="3.40.190.10">
    <property type="entry name" value="Periplasmic binding protein-like II"/>
    <property type="match status" value="1"/>
</dbReference>
<dbReference type="Pfam" id="PF12974">
    <property type="entry name" value="Phosphonate-bd"/>
    <property type="match status" value="1"/>
</dbReference>